<name>A0A7W7QAG7_9PSEU</name>
<gene>
    <name evidence="1" type="ORF">FHR82_006295</name>
</gene>
<protein>
    <submittedName>
        <fullName evidence="1">Uncharacterized protein</fullName>
    </submittedName>
</protein>
<dbReference type="SUPFAM" id="SSF101478">
    <property type="entry name" value="ADP-ribosylglycohydrolase"/>
    <property type="match status" value="1"/>
</dbReference>
<organism evidence="1 2">
    <name type="scientific">Actinophytocola algeriensis</name>
    <dbReference type="NCBI Taxonomy" id="1768010"/>
    <lineage>
        <taxon>Bacteria</taxon>
        <taxon>Bacillati</taxon>
        <taxon>Actinomycetota</taxon>
        <taxon>Actinomycetes</taxon>
        <taxon>Pseudonocardiales</taxon>
        <taxon>Pseudonocardiaceae</taxon>
    </lineage>
</organism>
<accession>A0A7W7QAG7</accession>
<dbReference type="EMBL" id="JACHJQ010000006">
    <property type="protein sequence ID" value="MBB4910037.1"/>
    <property type="molecule type" value="Genomic_DNA"/>
</dbReference>
<evidence type="ECO:0000313" key="1">
    <source>
        <dbReference type="EMBL" id="MBB4910037.1"/>
    </source>
</evidence>
<dbReference type="Proteomes" id="UP000520767">
    <property type="component" value="Unassembled WGS sequence"/>
</dbReference>
<proteinExistence type="predicted"/>
<keyword evidence="2" id="KW-1185">Reference proteome</keyword>
<evidence type="ECO:0000313" key="2">
    <source>
        <dbReference type="Proteomes" id="UP000520767"/>
    </source>
</evidence>
<reference evidence="1 2" key="1">
    <citation type="submission" date="2020-08" db="EMBL/GenBank/DDBJ databases">
        <title>Genomic Encyclopedia of Type Strains, Phase III (KMG-III): the genomes of soil and plant-associated and newly described type strains.</title>
        <authorList>
            <person name="Whitman W."/>
        </authorList>
    </citation>
    <scope>NUCLEOTIDE SEQUENCE [LARGE SCALE GENOMIC DNA]</scope>
    <source>
        <strain evidence="1 2">CECT 8960</strain>
    </source>
</reference>
<sequence>MAAWISDRTGVDWTRPWSGKVGPRGEMAVRAALTALAPATSMRELLRECVAFTGDVDTVATIALAAAARSPEVADDLPMALIRNLERGPYGFAYLYDLDRRLLSAMSPPVRDRAELVGTWSDGALHLGAMEEQSVTFAADGTGLHLWEQIGDEMRTPFRWVLTAPGEVRVDDEVRAVRVGPGTTATGERTTILTLGDARYERV</sequence>
<dbReference type="InterPro" id="IPR036705">
    <property type="entry name" value="Ribosyl_crysJ1_sf"/>
</dbReference>
<dbReference type="AlphaFoldDB" id="A0A7W7QAG7"/>
<comment type="caution">
    <text evidence="1">The sequence shown here is derived from an EMBL/GenBank/DDBJ whole genome shotgun (WGS) entry which is preliminary data.</text>
</comment>